<dbReference type="GO" id="GO:0005886">
    <property type="term" value="C:plasma membrane"/>
    <property type="evidence" value="ECO:0007669"/>
    <property type="project" value="UniProtKB-SubCell"/>
</dbReference>
<dbReference type="RefSeq" id="WP_161261760.1">
    <property type="nucleotide sequence ID" value="NZ_JAFBDC010000005.1"/>
</dbReference>
<dbReference type="OrthoDB" id="9801955at2"/>
<dbReference type="GO" id="GO:0009247">
    <property type="term" value="P:glycolipid biosynthetic process"/>
    <property type="evidence" value="ECO:0007669"/>
    <property type="project" value="UniProtKB-ARBA"/>
</dbReference>
<reference evidence="7 8" key="1">
    <citation type="submission" date="2020-01" db="EMBL/GenBank/DDBJ databases">
        <title>Whole genome sequence of Heliobacterium gestii DSM 11169.</title>
        <authorList>
            <person name="Kyndt J.A."/>
            <person name="Meyer T.E."/>
        </authorList>
    </citation>
    <scope>NUCLEOTIDE SEQUENCE [LARGE SCALE GENOMIC DNA]</scope>
    <source>
        <strain evidence="7 8">DSM 11169</strain>
    </source>
</reference>
<dbReference type="CDD" id="cd07984">
    <property type="entry name" value="LPLAT_LABLAT-like"/>
    <property type="match status" value="1"/>
</dbReference>
<keyword evidence="5" id="KW-0472">Membrane</keyword>
<comment type="subcellular location">
    <subcellularLocation>
        <location evidence="1">Cell inner membrane</location>
    </subcellularLocation>
</comment>
<name>A0A845LE45_HELGE</name>
<evidence type="ECO:0000256" key="1">
    <source>
        <dbReference type="ARBA" id="ARBA00004533"/>
    </source>
</evidence>
<evidence type="ECO:0000256" key="6">
    <source>
        <dbReference type="ARBA" id="ARBA00023315"/>
    </source>
</evidence>
<keyword evidence="4 7" id="KW-0808">Transferase</keyword>
<comment type="caution">
    <text evidence="7">The sequence shown here is derived from an EMBL/GenBank/DDBJ whole genome shotgun (WGS) entry which is preliminary data.</text>
</comment>
<dbReference type="InterPro" id="IPR004960">
    <property type="entry name" value="LipA_acyltrans"/>
</dbReference>
<dbReference type="Proteomes" id="UP000471031">
    <property type="component" value="Unassembled WGS sequence"/>
</dbReference>
<dbReference type="Pfam" id="PF03279">
    <property type="entry name" value="Lip_A_acyltrans"/>
    <property type="match status" value="1"/>
</dbReference>
<evidence type="ECO:0000256" key="5">
    <source>
        <dbReference type="ARBA" id="ARBA00023136"/>
    </source>
</evidence>
<evidence type="ECO:0000256" key="4">
    <source>
        <dbReference type="ARBA" id="ARBA00022679"/>
    </source>
</evidence>
<keyword evidence="8" id="KW-1185">Reference proteome</keyword>
<accession>A0A845LE45</accession>
<proteinExistence type="predicted"/>
<evidence type="ECO:0000313" key="8">
    <source>
        <dbReference type="Proteomes" id="UP000471031"/>
    </source>
</evidence>
<keyword evidence="2" id="KW-1003">Cell membrane</keyword>
<dbReference type="AlphaFoldDB" id="A0A845LE45"/>
<sequence length="300" mass="34503">MYEWIAKITGDEGRFESLARLVALLPRPIVLAACQTLGWALYRFAGVVREQVKANMGELLGEASEARLYTCCRDFFRHGALALYEVLAAVAEPERLQEQPFAIEGLEHLETALSSGRGAILFTPHLGNFFYSYWALSRRYPCLTVGTAGSPELRPIYERFHQLGCPGLDYDATPPLELVRALRRHLQQRGLIFLLGDFWRPNFPPSLFFDRPTRSPGGTALLALDLETPVVPFYGHRIRGSEHCLVFCPPVYLHREFRPHQRTEATNRLNRLLAEMVAWVPEQWFYWFNVHERWEREGAL</sequence>
<gene>
    <name evidence="7" type="ORF">GTO89_09135</name>
</gene>
<dbReference type="PANTHER" id="PTHR30606">
    <property type="entry name" value="LIPID A BIOSYNTHESIS LAUROYL ACYLTRANSFERASE"/>
    <property type="match status" value="1"/>
</dbReference>
<dbReference type="EMBL" id="WXEX01000006">
    <property type="protein sequence ID" value="MZP43200.1"/>
    <property type="molecule type" value="Genomic_DNA"/>
</dbReference>
<dbReference type="PANTHER" id="PTHR30606:SF10">
    <property type="entry name" value="PHOSPHATIDYLINOSITOL MANNOSIDE ACYLTRANSFERASE"/>
    <property type="match status" value="1"/>
</dbReference>
<keyword evidence="3" id="KW-0997">Cell inner membrane</keyword>
<evidence type="ECO:0000256" key="2">
    <source>
        <dbReference type="ARBA" id="ARBA00022475"/>
    </source>
</evidence>
<keyword evidence="6 7" id="KW-0012">Acyltransferase</keyword>
<evidence type="ECO:0000256" key="3">
    <source>
        <dbReference type="ARBA" id="ARBA00022519"/>
    </source>
</evidence>
<dbReference type="GO" id="GO:0016746">
    <property type="term" value="F:acyltransferase activity"/>
    <property type="evidence" value="ECO:0007669"/>
    <property type="project" value="UniProtKB-KW"/>
</dbReference>
<organism evidence="7 8">
    <name type="scientific">Heliomicrobium gestii</name>
    <name type="common">Heliobacterium gestii</name>
    <dbReference type="NCBI Taxonomy" id="2699"/>
    <lineage>
        <taxon>Bacteria</taxon>
        <taxon>Bacillati</taxon>
        <taxon>Bacillota</taxon>
        <taxon>Clostridia</taxon>
        <taxon>Eubacteriales</taxon>
        <taxon>Heliobacteriaceae</taxon>
        <taxon>Heliomicrobium</taxon>
    </lineage>
</organism>
<evidence type="ECO:0000313" key="7">
    <source>
        <dbReference type="EMBL" id="MZP43200.1"/>
    </source>
</evidence>
<protein>
    <submittedName>
        <fullName evidence="7">Lipid A biosynthesis acyltransferase</fullName>
    </submittedName>
</protein>